<gene>
    <name evidence="13" type="ORF">RIMI_LOCUS7625513</name>
</gene>
<feature type="transmembrane region" description="Helical" evidence="11">
    <location>
        <begin position="945"/>
        <end position="963"/>
    </location>
</feature>
<feature type="domain" description="Cadherin" evidence="12">
    <location>
        <begin position="2099"/>
        <end position="2209"/>
    </location>
</feature>
<feature type="compositionally biased region" description="Low complexity" evidence="10">
    <location>
        <begin position="3144"/>
        <end position="3158"/>
    </location>
</feature>
<feature type="transmembrane region" description="Helical" evidence="11">
    <location>
        <begin position="1602"/>
        <end position="1624"/>
    </location>
</feature>
<dbReference type="PANTHER" id="PTHR24028">
    <property type="entry name" value="CADHERIN-87A"/>
    <property type="match status" value="1"/>
</dbReference>
<evidence type="ECO:0000259" key="12">
    <source>
        <dbReference type="PROSITE" id="PS50268"/>
    </source>
</evidence>
<feature type="domain" description="Cadherin" evidence="12">
    <location>
        <begin position="1367"/>
        <end position="1476"/>
    </location>
</feature>
<evidence type="ECO:0000313" key="13">
    <source>
        <dbReference type="EMBL" id="CAJ0938574.1"/>
    </source>
</evidence>
<feature type="transmembrane region" description="Helical" evidence="11">
    <location>
        <begin position="2335"/>
        <end position="2357"/>
    </location>
</feature>
<dbReference type="Gene3D" id="2.60.40.60">
    <property type="entry name" value="Cadherins"/>
    <property type="match status" value="23"/>
</dbReference>
<keyword evidence="7 11" id="KW-0472">Membrane</keyword>
<feature type="domain" description="Cadherin" evidence="12">
    <location>
        <begin position="998"/>
        <end position="1104"/>
    </location>
</feature>
<feature type="domain" description="Cadherin" evidence="12">
    <location>
        <begin position="2231"/>
        <end position="2320"/>
    </location>
</feature>
<evidence type="ECO:0000256" key="4">
    <source>
        <dbReference type="ARBA" id="ARBA00022837"/>
    </source>
</evidence>
<comment type="caution">
    <text evidence="13">The sequence shown here is derived from an EMBL/GenBank/DDBJ whole genome shotgun (WGS) entry which is preliminary data.</text>
</comment>
<feature type="domain" description="Cadherin" evidence="12">
    <location>
        <begin position="299"/>
        <end position="403"/>
    </location>
</feature>
<dbReference type="InterPro" id="IPR015919">
    <property type="entry name" value="Cadherin-like_sf"/>
</dbReference>
<dbReference type="Gene3D" id="1.10.287.3160">
    <property type="match status" value="1"/>
</dbReference>
<dbReference type="Pfam" id="PF16492">
    <property type="entry name" value="Cadherin_C_2"/>
    <property type="match status" value="4"/>
</dbReference>
<accession>A0ABN9LGF5</accession>
<dbReference type="PANTHER" id="PTHR24028:SF73">
    <property type="entry name" value="PROTOCADHERIN GAMMA-B3-RELATED"/>
    <property type="match status" value="1"/>
</dbReference>
<feature type="domain" description="Cadherin" evidence="12">
    <location>
        <begin position="1498"/>
        <end position="1587"/>
    </location>
</feature>
<dbReference type="Pfam" id="PF00028">
    <property type="entry name" value="Cadherin"/>
    <property type="match status" value="15"/>
</dbReference>
<dbReference type="InterPro" id="IPR050174">
    <property type="entry name" value="Protocadherin/Cadherin-CA"/>
</dbReference>
<feature type="domain" description="Cadherin" evidence="12">
    <location>
        <begin position="1105"/>
        <end position="1213"/>
    </location>
</feature>
<keyword evidence="2 11" id="KW-0812">Transmembrane</keyword>
<feature type="domain" description="Cadherin" evidence="12">
    <location>
        <begin position="190"/>
        <end position="298"/>
    </location>
</feature>
<feature type="transmembrane region" description="Helical" evidence="11">
    <location>
        <begin position="30"/>
        <end position="48"/>
    </location>
</feature>
<evidence type="ECO:0000313" key="14">
    <source>
        <dbReference type="Proteomes" id="UP001176940"/>
    </source>
</evidence>
<feature type="transmembrane region" description="Helical" evidence="11">
    <location>
        <begin position="742"/>
        <end position="766"/>
    </location>
</feature>
<feature type="domain" description="Cadherin" evidence="12">
    <location>
        <begin position="640"/>
        <end position="729"/>
    </location>
</feature>
<proteinExistence type="predicted"/>
<name>A0ABN9LGF5_9NEOB</name>
<feature type="domain" description="Cadherin" evidence="12">
    <location>
        <begin position="509"/>
        <end position="618"/>
    </location>
</feature>
<evidence type="ECO:0000256" key="9">
    <source>
        <dbReference type="PROSITE-ProRule" id="PRU00043"/>
    </source>
</evidence>
<feature type="domain" description="Cadherin" evidence="12">
    <location>
        <begin position="2709"/>
        <end position="2818"/>
    </location>
</feature>
<evidence type="ECO:0000256" key="6">
    <source>
        <dbReference type="ARBA" id="ARBA00022989"/>
    </source>
</evidence>
<dbReference type="InterPro" id="IPR013164">
    <property type="entry name" value="Cadherin_N"/>
</dbReference>
<dbReference type="PROSITE" id="PS50268">
    <property type="entry name" value="CADHERIN_2"/>
    <property type="match status" value="19"/>
</dbReference>
<feature type="compositionally biased region" description="Pro residues" evidence="10">
    <location>
        <begin position="3123"/>
        <end position="3135"/>
    </location>
</feature>
<keyword evidence="8" id="KW-0325">Glycoprotein</keyword>
<feature type="transmembrane region" description="Helical" evidence="11">
    <location>
        <begin position="1975"/>
        <end position="1996"/>
    </location>
</feature>
<evidence type="ECO:0000256" key="5">
    <source>
        <dbReference type="ARBA" id="ARBA00022889"/>
    </source>
</evidence>
<evidence type="ECO:0000256" key="10">
    <source>
        <dbReference type="SAM" id="MobiDB-lite"/>
    </source>
</evidence>
<comment type="subcellular location">
    <subcellularLocation>
        <location evidence="1">Membrane</location>
        <topology evidence="1">Single-pass membrane protein</topology>
    </subcellularLocation>
</comment>
<dbReference type="InterPro" id="IPR002126">
    <property type="entry name" value="Cadherin-like_dom"/>
</dbReference>
<keyword evidence="14" id="KW-1185">Reference proteome</keyword>
<feature type="domain" description="Cadherin" evidence="12">
    <location>
        <begin position="2840"/>
        <end position="2929"/>
    </location>
</feature>
<keyword evidence="5" id="KW-0130">Cell adhesion</keyword>
<feature type="domain" description="Cadherin" evidence="12">
    <location>
        <begin position="412"/>
        <end position="508"/>
    </location>
</feature>
<evidence type="ECO:0000256" key="8">
    <source>
        <dbReference type="ARBA" id="ARBA00023180"/>
    </source>
</evidence>
<sequence length="3283" mass="365141">MMQTVFNCKKKYTAFHTGMCRVQDSERRRIIFCWIINIRRIISIIFLVRRRMAGLQLQEGQSVQGLRWQVIFPFLFSWLCHSVSGQIHYSINEELRKGSIVGNLAKDLELNVKDLSRRKLRIVSKISEKYFNINLDNGNLYIADRIDRETLCRAAADCVLTFDAVVENPLNILNIKIDIQDINDNPPIFHHDILTLEMSESSSPGAQFSLQNAEDLDVGVNSLISYSLSENQYFALGEKVSTDGSVFPELILEKPLDRETQNKHELILTASDGGNPVQTGTALINIVITDFNDNSPVFTQDVYKVSVRENIPVNSTILQVSASDEDEGVNAQITYSIRTTSSIIYETFSINPNNGEIKIKGQIDYEVNNFYDISVEAKDGGGRAAHVKILLEITDENDNAPEISVTSSSDLIPEDSPPGTMVALIQVHDPDSGENGEVQCIIFGNLPFALISSTGNFYKIVTKSSLDHEKKSSYNITIQASDKGSPEMISRKVIRLDVSDVNDNAPIFEKETYITFITENNSPGASIFNIQARDLDSENNAKITYFIISRSDKEDPLSSYISMNPVTGVIYAQQSFDYEKHKKFNIQIIARDNGSPSLNSSTTLRICIVDKNDNFPVILYPSPEVDSSTFEMVPWTSEQGSLISKVVAVDADSGHNAWLSFFIQSTEPSLFTIDQHTGEIRTSRGFHEKDAMKHGIVVLVKDNGIPSRSASVTLTMVIADHFHQVLPELSSQSNKEESQSNLQFYLVIALALISFFFMLTVIIAVVSKYKESKSSSFGSLSTNLHPQIDPRFISHFNAGTLPLPYSYDVCVTLDPSEQEFAFLKHPHNIPVDSLIDADDSGMGSESLKNSLAVKNTVYTFLYCANHLIMIVVQHISNLVNGNNQRYSLMLQFPILASERRSSPISKIFCKSRIASMMQTVFNCKKKYTAFHTGMCRVQDSERRRIIFCWIINIRRIFTIIFLVRRRMAGLQLQEGQSVQGLRWQVIFPFLFSWLCHSVSGQIHYSINEELRKGSIVGNLAKDLELNVKDLSRRKLRIVSKISEKYFNINLDNGNLYIADRIDRETLCEAAADCVLTFDAVVENPLNVFSIKINIQDINDNPPKYLHDTLTLEMSESTSPGRRFILQKSEDLDVGVNSLISYSLSENQYFALGEKVSTDGSVFPELILEKPLDRETQNKHELILTASDGGNPVQTGTALINIIINDINDNSPVFTQDVYKVSVRENIRVNSTILQVSASDEDEGVNAQITYSFSNTEKIIFESFTINPDNGEIKIKGLMDYEVKKFYDISVQAKDGGGLTAHAKVLLEITDENDNAPEISITSSLDLIPEDSAPGSVVALIKVHDPDSGENAEVQCIITGDLPFELKSSTDYTAFIPENNSPGASIFSIQARDLDTEDNAKITYYIVAGVDEEDPLSSHISMNPITGVIYAQRLFDYEVQKEFNIQIIARDNGSPSLNSSTTLRICIVDQNDNSPVILYPSPEVDSSTFEMVPWTSEQGSLVSKVVAVDADSGHNAWLSYFSHSSEPSLFTIDQHTGEIRTSRGFHEKDIMKHGIVVLVKDNGIPSRSASVTLTMVIADHFHQVLPELNSQSNKEESQSNLQFYLVIALALISFFFTLTVIIAVVSKYKESKSSSSFTSMSTSLYPHVHPRFISQFNTGTLPLPYSYDVCVTLDPSEQDFAFLKSQHNVPVDSLIDANDSGIGNAVLENSTPSVTQGVGHMVPVYEPVYGRWDFGIVGRWRAVCVTALQRPHSDAAAIDIVVGIAAASLSVTVPLDQKYAIHYSINEELRKGSIVGNLAKDLEINAKDLSRRKLRIVSGVSDKYFSINLDNGNLYIADRIDRETLCRAAADCVLTFDVVVENPLNIFSIKINIKDINDNPPTFILTTIRIEMSESTSPGRRFLLQNAEDLDVGVNSLISYSLSENQYFALGEKVSTDGSVFPELILEKPLDRETQNKHELILTASDGGNPVQTGTALINIISLISMIILQYLHRMYINASRRWRKLSSKSKVLVEILDINDNAPEISITSLSDLIPEYSAPGSVVALIKVHDLDSGENGEVQCIITGDLPFELKSSAEMTSRKVIKLDISDVNDNAPLFEKISYTAFFPENNLPGASIFSIQARDIDSEDNSKITYFLMTRGNKKHPLSSSIVSMNPVTGVIYAQQSFDYEKHKEFNIQIIARDNGSPSLNSSTTLRICIVDQNDNSPVILYPSPEVDSSTFEMVPWTSEQGSLVSKVVAVDADSGHNAWLSYFLLSPEPSLFTIDQHTGEIRTSRGFHEKDIMKHGIVVLVKDNGIPSRSASVTLTMVIADHFHQVLPELSSQSNKEESQSNLQFYLVIALALISFFFMLTVIIAVVSKYKESRSSTTFGSLSTSLYPQVDSRFISQFNPGTLPLPYSYDVCVTLDPISGQIHYSINEELRKGSIVGNLAKDLEINVKDLSRRKLHIVTGVAEKYFNINMDNGNLYIADRIDRETLCEAAADCVLTFDAVVENPLNVFIIKINIQDINDNPPTFIVDIIRIEMSESTSPGRRFLLHNAEDLDVGVNSLISYSLSENQYFALGEKVSASDEDEGVNAQITYSFRTKAQNVLQTFIINSKNGEIKTKGQLDYEGSKLYEILVQAEDGGGLAAGAKVLIEITDENDNAPEISITSSSDLIPEDSSPGSVVALIKVHDRDSGENGEVQCIIIGDFPFELMSSTNVNDNAPVFEKLGYTAFIPENNSPGASIFSVQARDLDTDDNAKITYSIVVKGKKEDHLSSSISMNPVTGVIYAQRSFDYEKSREFNIEIIARDNGSPSLNSSITLRICIIDQNDNSPVILYPLPEVDSSTFEMVPWTSDQGSLVSKVVAVDADSGHNAWLSYFLQSPEPSLFTIDQHTGEIRTSRGFHEKDITKHGIVVLVKDNGIPSRSSSVTLTMVIADHFHQVLPELSSQSNKEESQTNLQFYLVIALALISFFFMLTVIIAVVSKYKESKSSSFGSLSTSLYPQVDPRFISQFNPGTLPLPYSYDVCVTLDPSEQEYAFLKPQHNVPVDSLIDADDSAIGSESLNNASTVETQGVKPGRRTTTKHKCATCSVKMPLNWEKKLCQPCTDKIFRAEHPSLIEEIHSMVRQEVQTSLATLASSPPPPPPSSPGPSLPKKRKIQEYSGSESEESYTSSSVKWEDVLPHKSAEVRKYLFSSEYIEELVSAVRNTMGLKEEPVPQSIQDKIFGIHSEKQPAFPVHRSIIDMVNNEWELPEKRLSTPSDFKKRFPLDEDSIKWNIPKLDVQVARVAKKTALPFEDSS</sequence>
<keyword evidence="4 9" id="KW-0106">Calcium</keyword>
<feature type="domain" description="Cadherin" evidence="12">
    <location>
        <begin position="1883"/>
        <end position="2025"/>
    </location>
</feature>
<dbReference type="SUPFAM" id="SSF49313">
    <property type="entry name" value="Cadherin-like"/>
    <property type="match status" value="23"/>
</dbReference>
<dbReference type="CDD" id="cd11304">
    <property type="entry name" value="Cadherin_repeat"/>
    <property type="match status" value="19"/>
</dbReference>
<feature type="domain" description="Cadherin" evidence="12">
    <location>
        <begin position="1214"/>
        <end position="1318"/>
    </location>
</feature>
<dbReference type="InterPro" id="IPR020894">
    <property type="entry name" value="Cadherin_CS"/>
</dbReference>
<dbReference type="InterPro" id="IPR032455">
    <property type="entry name" value="Cadherin_C"/>
</dbReference>
<dbReference type="EMBL" id="CAUEEQ010014562">
    <property type="protein sequence ID" value="CAJ0938574.1"/>
    <property type="molecule type" value="Genomic_DNA"/>
</dbReference>
<keyword evidence="3" id="KW-0677">Repeat</keyword>
<keyword evidence="6 11" id="KW-1133">Transmembrane helix</keyword>
<feature type="domain" description="Cadherin" evidence="12">
    <location>
        <begin position="2565"/>
        <end position="2648"/>
    </location>
</feature>
<feature type="domain" description="Cadherin" evidence="12">
    <location>
        <begin position="83"/>
        <end position="189"/>
    </location>
</feature>
<reference evidence="13" key="1">
    <citation type="submission" date="2023-07" db="EMBL/GenBank/DDBJ databases">
        <authorList>
            <person name="Stuckert A."/>
        </authorList>
    </citation>
    <scope>NUCLEOTIDE SEQUENCE</scope>
</reference>
<dbReference type="SMART" id="SM00112">
    <property type="entry name" value="CA"/>
    <property type="match status" value="19"/>
</dbReference>
<evidence type="ECO:0000256" key="7">
    <source>
        <dbReference type="ARBA" id="ARBA00023136"/>
    </source>
</evidence>
<feature type="region of interest" description="Disordered" evidence="10">
    <location>
        <begin position="3118"/>
        <end position="3158"/>
    </location>
</feature>
<evidence type="ECO:0000256" key="11">
    <source>
        <dbReference type="SAM" id="Phobius"/>
    </source>
</evidence>
<feature type="domain" description="Cadherin" evidence="12">
    <location>
        <begin position="1776"/>
        <end position="1882"/>
    </location>
</feature>
<evidence type="ECO:0000256" key="1">
    <source>
        <dbReference type="ARBA" id="ARBA00004167"/>
    </source>
</evidence>
<protein>
    <recommendedName>
        <fullName evidence="12">Cadherin domain-containing protein</fullName>
    </recommendedName>
</protein>
<dbReference type="PROSITE" id="PS00232">
    <property type="entry name" value="CADHERIN_1"/>
    <property type="match status" value="11"/>
</dbReference>
<dbReference type="PRINTS" id="PR00205">
    <property type="entry name" value="CADHERIN"/>
</dbReference>
<evidence type="ECO:0000256" key="3">
    <source>
        <dbReference type="ARBA" id="ARBA00022737"/>
    </source>
</evidence>
<dbReference type="Proteomes" id="UP001176940">
    <property type="component" value="Unassembled WGS sequence"/>
</dbReference>
<feature type="transmembrane region" description="Helical" evidence="11">
    <location>
        <begin position="2942"/>
        <end position="2966"/>
    </location>
</feature>
<evidence type="ECO:0000256" key="2">
    <source>
        <dbReference type="ARBA" id="ARBA00022692"/>
    </source>
</evidence>
<organism evidence="13 14">
    <name type="scientific">Ranitomeya imitator</name>
    <name type="common">mimic poison frog</name>
    <dbReference type="NCBI Taxonomy" id="111125"/>
    <lineage>
        <taxon>Eukaryota</taxon>
        <taxon>Metazoa</taxon>
        <taxon>Chordata</taxon>
        <taxon>Craniata</taxon>
        <taxon>Vertebrata</taxon>
        <taxon>Euteleostomi</taxon>
        <taxon>Amphibia</taxon>
        <taxon>Batrachia</taxon>
        <taxon>Anura</taxon>
        <taxon>Neobatrachia</taxon>
        <taxon>Hyloidea</taxon>
        <taxon>Dendrobatidae</taxon>
        <taxon>Dendrobatinae</taxon>
        <taxon>Ranitomeya</taxon>
    </lineage>
</organism>
<feature type="domain" description="Cadherin" evidence="12">
    <location>
        <begin position="2408"/>
        <end position="2514"/>
    </location>
</feature>
<dbReference type="Pfam" id="PF08266">
    <property type="entry name" value="Cadherin_2"/>
    <property type="match status" value="4"/>
</dbReference>